<proteinExistence type="predicted"/>
<feature type="region of interest" description="Disordered" evidence="5">
    <location>
        <begin position="1"/>
        <end position="37"/>
    </location>
</feature>
<dbReference type="InterPro" id="IPR012551">
    <property type="entry name" value="DUF1707_SHOCT-like"/>
</dbReference>
<feature type="region of interest" description="Disordered" evidence="5">
    <location>
        <begin position="84"/>
        <end position="114"/>
    </location>
</feature>
<evidence type="ECO:0000256" key="5">
    <source>
        <dbReference type="SAM" id="MobiDB-lite"/>
    </source>
</evidence>
<dbReference type="Proteomes" id="UP000546642">
    <property type="component" value="Unassembled WGS sequence"/>
</dbReference>
<evidence type="ECO:0000256" key="2">
    <source>
        <dbReference type="ARBA" id="ARBA00022692"/>
    </source>
</evidence>
<name>A0A7W9YLR4_9ACTN</name>
<evidence type="ECO:0000313" key="8">
    <source>
        <dbReference type="EMBL" id="MBB6174315.1"/>
    </source>
</evidence>
<feature type="transmembrane region" description="Helical" evidence="6">
    <location>
        <begin position="123"/>
        <end position="142"/>
    </location>
</feature>
<protein>
    <submittedName>
        <fullName evidence="8">Putative Tic20 family protein</fullName>
    </submittedName>
</protein>
<comment type="subcellular location">
    <subcellularLocation>
        <location evidence="1">Membrane</location>
        <topology evidence="1">Multi-pass membrane protein</topology>
    </subcellularLocation>
</comment>
<feature type="compositionally biased region" description="Basic and acidic residues" evidence="5">
    <location>
        <begin position="13"/>
        <end position="25"/>
    </location>
</feature>
<feature type="compositionally biased region" description="Pro residues" evidence="5">
    <location>
        <begin position="100"/>
        <end position="109"/>
    </location>
</feature>
<feature type="transmembrane region" description="Helical" evidence="6">
    <location>
        <begin position="179"/>
        <end position="202"/>
    </location>
</feature>
<reference evidence="8 9" key="1">
    <citation type="submission" date="2020-08" db="EMBL/GenBank/DDBJ databases">
        <title>Sequencing the genomes of 1000 actinobacteria strains.</title>
        <authorList>
            <person name="Klenk H.-P."/>
        </authorList>
    </citation>
    <scope>NUCLEOTIDE SEQUENCE [LARGE SCALE GENOMIC DNA]</scope>
    <source>
        <strain evidence="8 9">DSM 46659</strain>
    </source>
</reference>
<evidence type="ECO:0000256" key="1">
    <source>
        <dbReference type="ARBA" id="ARBA00004141"/>
    </source>
</evidence>
<feature type="domain" description="DUF1707" evidence="7">
    <location>
        <begin position="31"/>
        <end position="81"/>
    </location>
</feature>
<keyword evidence="2 6" id="KW-0812">Transmembrane</keyword>
<sequence length="216" mass="23510">MAVHEPMSSPGHGGRDGRVPDRRWDPAQPAIRLTHAERDAAAETLKEAYADGRLDDEEFEERLGLAMKAKFPADLEPLFNDIVPRNAHQSPAPHASAVPPAQPGQPEAPPNGSERLLAAGGHVSGYFLSALGPLIVVLASGRTSPYVRRHAYEALNYQLTVLIASIVMIGLAWLVIPAILWVLMMIGWVFMPAIAGLVALVGGRWKYPFTWRAVKD</sequence>
<evidence type="ECO:0000259" key="7">
    <source>
        <dbReference type="Pfam" id="PF08044"/>
    </source>
</evidence>
<feature type="compositionally biased region" description="Low complexity" evidence="5">
    <location>
        <begin position="87"/>
        <end position="99"/>
    </location>
</feature>
<organism evidence="8 9">
    <name type="scientific">Nocardiopsis mwathae</name>
    <dbReference type="NCBI Taxonomy" id="1472723"/>
    <lineage>
        <taxon>Bacteria</taxon>
        <taxon>Bacillati</taxon>
        <taxon>Actinomycetota</taxon>
        <taxon>Actinomycetes</taxon>
        <taxon>Streptosporangiales</taxon>
        <taxon>Nocardiopsidaceae</taxon>
        <taxon>Nocardiopsis</taxon>
    </lineage>
</organism>
<evidence type="ECO:0000256" key="3">
    <source>
        <dbReference type="ARBA" id="ARBA00022989"/>
    </source>
</evidence>
<feature type="transmembrane region" description="Helical" evidence="6">
    <location>
        <begin position="154"/>
        <end position="173"/>
    </location>
</feature>
<keyword evidence="4 6" id="KW-0472">Membrane</keyword>
<keyword evidence="3 6" id="KW-1133">Transmembrane helix</keyword>
<dbReference type="EMBL" id="JACHDS010000001">
    <property type="protein sequence ID" value="MBB6174315.1"/>
    <property type="molecule type" value="Genomic_DNA"/>
</dbReference>
<dbReference type="RefSeq" id="WP_343070658.1">
    <property type="nucleotide sequence ID" value="NZ_JACHDS010000001.1"/>
</dbReference>
<evidence type="ECO:0000313" key="9">
    <source>
        <dbReference type="Proteomes" id="UP000546642"/>
    </source>
</evidence>
<comment type="caution">
    <text evidence="8">The sequence shown here is derived from an EMBL/GenBank/DDBJ whole genome shotgun (WGS) entry which is preliminary data.</text>
</comment>
<evidence type="ECO:0000256" key="4">
    <source>
        <dbReference type="ARBA" id="ARBA00023136"/>
    </source>
</evidence>
<evidence type="ECO:0000256" key="6">
    <source>
        <dbReference type="SAM" id="Phobius"/>
    </source>
</evidence>
<keyword evidence="9" id="KW-1185">Reference proteome</keyword>
<dbReference type="Pfam" id="PF08044">
    <property type="entry name" value="DUF1707"/>
    <property type="match status" value="1"/>
</dbReference>
<dbReference type="AlphaFoldDB" id="A0A7W9YLR4"/>
<accession>A0A7W9YLR4</accession>
<gene>
    <name evidence="8" type="ORF">HNR23_004375</name>
</gene>
<dbReference type="Pfam" id="PF09685">
    <property type="entry name" value="MamF_MmsF"/>
    <property type="match status" value="1"/>
</dbReference>
<dbReference type="InterPro" id="IPR019109">
    <property type="entry name" value="MamF_MmsF"/>
</dbReference>